<evidence type="ECO:0008006" key="3">
    <source>
        <dbReference type="Google" id="ProtNLM"/>
    </source>
</evidence>
<accession>A0AA38VLX7</accession>
<dbReference type="Proteomes" id="UP001174691">
    <property type="component" value="Unassembled WGS sequence"/>
</dbReference>
<evidence type="ECO:0000313" key="2">
    <source>
        <dbReference type="Proteomes" id="UP001174691"/>
    </source>
</evidence>
<keyword evidence="2" id="KW-1185">Reference proteome</keyword>
<name>A0AA38VLX7_9PEZI</name>
<protein>
    <recommendedName>
        <fullName evidence="3">DUF1810-domain-containing protein</fullName>
    </recommendedName>
</protein>
<evidence type="ECO:0000313" key="1">
    <source>
        <dbReference type="EMBL" id="KAJ9158141.1"/>
    </source>
</evidence>
<gene>
    <name evidence="1" type="ORF">NKR19_g3611</name>
</gene>
<sequence length="170" mass="18844">MSTTSPSSPADTHNLSRFLHAQDHNSTYRRALSEIRAGRKRSHWMWFVFPQLAGLSPSPSPTARFFAIRSLAEAEAYLSHPVLGARLREISTAVLREGRQAGSVGGLMGGEVDVDKLRSCMTLFKRVVDGKEGKGVEEGDRIFEEVLGRWFGGEEDRRTGEVLAERGEGR</sequence>
<dbReference type="EMBL" id="JANBVN010000041">
    <property type="protein sequence ID" value="KAJ9158141.1"/>
    <property type="molecule type" value="Genomic_DNA"/>
</dbReference>
<organism evidence="1 2">
    <name type="scientific">Coniochaeta hoffmannii</name>
    <dbReference type="NCBI Taxonomy" id="91930"/>
    <lineage>
        <taxon>Eukaryota</taxon>
        <taxon>Fungi</taxon>
        <taxon>Dikarya</taxon>
        <taxon>Ascomycota</taxon>
        <taxon>Pezizomycotina</taxon>
        <taxon>Sordariomycetes</taxon>
        <taxon>Sordariomycetidae</taxon>
        <taxon>Coniochaetales</taxon>
        <taxon>Coniochaetaceae</taxon>
        <taxon>Coniochaeta</taxon>
    </lineage>
</organism>
<comment type="caution">
    <text evidence="1">The sequence shown here is derived from an EMBL/GenBank/DDBJ whole genome shotgun (WGS) entry which is preliminary data.</text>
</comment>
<dbReference type="SUPFAM" id="SSF140736">
    <property type="entry name" value="Rv1873-like"/>
    <property type="match status" value="1"/>
</dbReference>
<dbReference type="AlphaFoldDB" id="A0AA38VLX7"/>
<reference evidence="1" key="1">
    <citation type="submission" date="2022-07" db="EMBL/GenBank/DDBJ databases">
        <title>Fungi with potential for degradation of polypropylene.</title>
        <authorList>
            <person name="Gostincar C."/>
        </authorList>
    </citation>
    <scope>NUCLEOTIDE SEQUENCE</scope>
    <source>
        <strain evidence="1">EXF-13287</strain>
    </source>
</reference>
<dbReference type="Pfam" id="PF08837">
    <property type="entry name" value="DUF1810"/>
    <property type="match status" value="1"/>
</dbReference>
<proteinExistence type="predicted"/>
<dbReference type="Gene3D" id="1.25.40.380">
    <property type="entry name" value="Protein of unknown function DUF1810"/>
    <property type="match status" value="1"/>
</dbReference>
<dbReference type="InterPro" id="IPR036287">
    <property type="entry name" value="Rv1873-like_sf"/>
</dbReference>
<dbReference type="InterPro" id="IPR014937">
    <property type="entry name" value="DUF1810"/>
</dbReference>